<dbReference type="InterPro" id="IPR006141">
    <property type="entry name" value="Intein_N"/>
</dbReference>
<evidence type="ECO:0000313" key="3">
    <source>
        <dbReference type="Proteomes" id="UP000249590"/>
    </source>
</evidence>
<dbReference type="Proteomes" id="UP000249590">
    <property type="component" value="Unassembled WGS sequence"/>
</dbReference>
<comment type="caution">
    <text evidence="2">The sequence shown here is derived from an EMBL/GenBank/DDBJ whole genome shotgun (WGS) entry which is preliminary data.</text>
</comment>
<gene>
    <name evidence="2" type="ORF">DLJ53_16710</name>
</gene>
<sequence>MRPQLFCVQGITATESTVADWAYQSYILYSEAGNSINYTSGDGVDEPGTLTDNTGDTEFDIGEELFVGETSVGTYYGSYTDGDSNVYLIVATGENVGIIYSTLDATTTESELPNNISTDDVNDTDPIPVCFLPGTLIATPDGDVRIETLQIGDVINSHQGPPIPIRWIGRQTVQMTLGPAERMLPVRVRAGALDRCVPHTDLDLTPDHGLMLDGLLCNAGALVNGTTIHPIPKAELGERYVVYHIEVEDHQLIIANGVPAETFLDNATRRTFDNYCEYVERFGETEGMQMLAAPRVLSRQRLPARLRDRLDQRALALAAPADAAA</sequence>
<keyword evidence="3" id="KW-1185">Reference proteome</keyword>
<dbReference type="InterPro" id="IPR036844">
    <property type="entry name" value="Hint_dom_sf"/>
</dbReference>
<dbReference type="PROSITE" id="PS50817">
    <property type="entry name" value="INTEIN_N_TER"/>
    <property type="match status" value="1"/>
</dbReference>
<dbReference type="Pfam" id="PF13403">
    <property type="entry name" value="Hint_2"/>
    <property type="match status" value="1"/>
</dbReference>
<dbReference type="AlphaFoldDB" id="A0A8B2NUM6"/>
<evidence type="ECO:0000313" key="2">
    <source>
        <dbReference type="EMBL" id="RAI00873.1"/>
    </source>
</evidence>
<dbReference type="SUPFAM" id="SSF51294">
    <property type="entry name" value="Hedgehog/intein (Hint) domain"/>
    <property type="match status" value="1"/>
</dbReference>
<proteinExistence type="predicted"/>
<dbReference type="GO" id="GO:0016539">
    <property type="term" value="P:intein-mediated protein splicing"/>
    <property type="evidence" value="ECO:0007669"/>
    <property type="project" value="InterPro"/>
</dbReference>
<dbReference type="InterPro" id="IPR028992">
    <property type="entry name" value="Hedgehog/Intein_dom"/>
</dbReference>
<feature type="domain" description="Hedgehog/Intein (Hint)" evidence="1">
    <location>
        <begin position="129"/>
        <end position="265"/>
    </location>
</feature>
<name>A0A8B2NUM6_9HYPH</name>
<organism evidence="2 3">
    <name type="scientific">Acuticoccus sediminis</name>
    <dbReference type="NCBI Taxonomy" id="2184697"/>
    <lineage>
        <taxon>Bacteria</taxon>
        <taxon>Pseudomonadati</taxon>
        <taxon>Pseudomonadota</taxon>
        <taxon>Alphaproteobacteria</taxon>
        <taxon>Hyphomicrobiales</taxon>
        <taxon>Amorphaceae</taxon>
        <taxon>Acuticoccus</taxon>
    </lineage>
</organism>
<dbReference type="Gene3D" id="2.170.16.10">
    <property type="entry name" value="Hedgehog/Intein (Hint) domain"/>
    <property type="match status" value="1"/>
</dbReference>
<evidence type="ECO:0000259" key="1">
    <source>
        <dbReference type="Pfam" id="PF13403"/>
    </source>
</evidence>
<accession>A0A8B2NUM6</accession>
<dbReference type="EMBL" id="QHHQ01000003">
    <property type="protein sequence ID" value="RAI00873.1"/>
    <property type="molecule type" value="Genomic_DNA"/>
</dbReference>
<protein>
    <recommendedName>
        <fullName evidence="1">Hedgehog/Intein (Hint) domain-containing protein</fullName>
    </recommendedName>
</protein>
<reference evidence="2 3" key="1">
    <citation type="submission" date="2018-05" db="EMBL/GenBank/DDBJ databases">
        <title>Acuticoccus sediminis sp. nov., isolated from deep-sea sediment of Indian Ocean.</title>
        <authorList>
            <person name="Liu X."/>
            <person name="Lai Q."/>
            <person name="Du Y."/>
            <person name="Sun F."/>
            <person name="Zhang X."/>
            <person name="Wang S."/>
            <person name="Shao Z."/>
        </authorList>
    </citation>
    <scope>NUCLEOTIDE SEQUENCE [LARGE SCALE GENOMIC DNA]</scope>
    <source>
        <strain evidence="2 3">PTG4-2</strain>
    </source>
</reference>